<feature type="compositionally biased region" description="Basic and acidic residues" evidence="1">
    <location>
        <begin position="178"/>
        <end position="190"/>
    </location>
</feature>
<organism evidence="2">
    <name type="scientific">Tanacetum cinerariifolium</name>
    <name type="common">Dalmatian daisy</name>
    <name type="synonym">Chrysanthemum cinerariifolium</name>
    <dbReference type="NCBI Taxonomy" id="118510"/>
    <lineage>
        <taxon>Eukaryota</taxon>
        <taxon>Viridiplantae</taxon>
        <taxon>Streptophyta</taxon>
        <taxon>Embryophyta</taxon>
        <taxon>Tracheophyta</taxon>
        <taxon>Spermatophyta</taxon>
        <taxon>Magnoliopsida</taxon>
        <taxon>eudicotyledons</taxon>
        <taxon>Gunneridae</taxon>
        <taxon>Pentapetalae</taxon>
        <taxon>asterids</taxon>
        <taxon>campanulids</taxon>
        <taxon>Asterales</taxon>
        <taxon>Asteraceae</taxon>
        <taxon>Asteroideae</taxon>
        <taxon>Anthemideae</taxon>
        <taxon>Anthemidinae</taxon>
        <taxon>Tanacetum</taxon>
    </lineage>
</organism>
<feature type="region of interest" description="Disordered" evidence="1">
    <location>
        <begin position="155"/>
        <end position="200"/>
    </location>
</feature>
<feature type="compositionally biased region" description="Basic and acidic residues" evidence="1">
    <location>
        <begin position="155"/>
        <end position="166"/>
    </location>
</feature>
<proteinExistence type="predicted"/>
<feature type="compositionally biased region" description="Basic and acidic residues" evidence="1">
    <location>
        <begin position="376"/>
        <end position="388"/>
    </location>
</feature>
<name>A0A6L2P1T1_TANCI</name>
<accession>A0A6L2P1T1</accession>
<protein>
    <submittedName>
        <fullName evidence="2">Uncharacterized protein</fullName>
    </submittedName>
</protein>
<comment type="caution">
    <text evidence="2">The sequence shown here is derived from an EMBL/GenBank/DDBJ whole genome shotgun (WGS) entry which is preliminary data.</text>
</comment>
<sequence>MAKLAFCDYHNMVAILEKTEHNTHFHQIVDFLEASYIRYALTIHPTVYVLHIRQFWSTVSVETTDGEIKILAQVNGRKRTVSESSIRRHLKLNDKEGDVRYEEAFPTDTSLDAGQDRENIAKTSSMPHEAFPRITSLGGGEGNLEITQLKTRVKTLEDNEKRKEGLAQEDASNTRGMDQGKDLLDRDKSANKGSDSTDEMSHVLGSLGAANILASGGLRSVFTTTSLLVAIASINISPIVATTSGSLATTSGRLPTTVIFTTVSVTTPTKRVTRSSRGVVIRSSSLISVSIPSISKKDKGKGKMTEPEQPKLDRSNEMIAKYLSEYEQATVGLSHDEKKSKDFKGMTLEQIEEKFIPLLEKMQDFVPMNSKLESERLKRPRIQLDKEKSKKLKTVKASGTEHTQEQQSEEPKELSEEELKKMMDQNQRDLPRKTSLDRAEILVMIEKRSKVRMGIMPTEVELAPEQSNQGVSYEVLVLLLAWDRVFKIKDAFGNKQYKSEDIQELFRELFNDVQNIHEELAEYINTPGWNHPAFYNNGDDDDEDCTIAITPDFLIMDSHIMGDEHLDTIPKKESDEFISLVDDESSHEEVIHEMSFKTYSNPLFDLDEEIISSEFNPIHNEDVDSTLKNDRFDTESYLLESLLNHDTLMAFSLKFDSLLAEFTGIEDDDYDCERDILILEELVDNYSLLLPENESFHFDIPSFSRPLAKPPDGNTGILNIKMMGDISDQKVLMPRLMITLVSIQEKSPNLLPHQGLKIF</sequence>
<evidence type="ECO:0000256" key="1">
    <source>
        <dbReference type="SAM" id="MobiDB-lite"/>
    </source>
</evidence>
<reference evidence="2" key="1">
    <citation type="journal article" date="2019" name="Sci. Rep.">
        <title>Draft genome of Tanacetum cinerariifolium, the natural source of mosquito coil.</title>
        <authorList>
            <person name="Yamashiro T."/>
            <person name="Shiraishi A."/>
            <person name="Satake H."/>
            <person name="Nakayama K."/>
        </authorList>
    </citation>
    <scope>NUCLEOTIDE SEQUENCE</scope>
</reference>
<evidence type="ECO:0000313" key="2">
    <source>
        <dbReference type="EMBL" id="GEU91559.1"/>
    </source>
</evidence>
<dbReference type="AlphaFoldDB" id="A0A6L2P1T1"/>
<feature type="region of interest" description="Disordered" evidence="1">
    <location>
        <begin position="376"/>
        <end position="416"/>
    </location>
</feature>
<gene>
    <name evidence="2" type="ORF">Tci_063537</name>
</gene>
<dbReference type="EMBL" id="BKCJ010010430">
    <property type="protein sequence ID" value="GEU91559.1"/>
    <property type="molecule type" value="Genomic_DNA"/>
</dbReference>